<organism evidence="1 2">
    <name type="scientific">Rhabditophanes sp. KR3021</name>
    <dbReference type="NCBI Taxonomy" id="114890"/>
    <lineage>
        <taxon>Eukaryota</taxon>
        <taxon>Metazoa</taxon>
        <taxon>Ecdysozoa</taxon>
        <taxon>Nematoda</taxon>
        <taxon>Chromadorea</taxon>
        <taxon>Rhabditida</taxon>
        <taxon>Tylenchina</taxon>
        <taxon>Panagrolaimomorpha</taxon>
        <taxon>Strongyloidoidea</taxon>
        <taxon>Alloionematidae</taxon>
        <taxon>Rhabditophanes</taxon>
    </lineage>
</organism>
<evidence type="ECO:0000313" key="1">
    <source>
        <dbReference type="Proteomes" id="UP000095286"/>
    </source>
</evidence>
<reference evidence="2" key="1">
    <citation type="submission" date="2016-11" db="UniProtKB">
        <authorList>
            <consortium name="WormBaseParasite"/>
        </authorList>
    </citation>
    <scope>IDENTIFICATION</scope>
    <source>
        <strain evidence="2">KR3021</strain>
    </source>
</reference>
<evidence type="ECO:0000313" key="2">
    <source>
        <dbReference type="WBParaSite" id="RSKR_0000210400.1"/>
    </source>
</evidence>
<name>A0AC35TLU1_9BILA</name>
<dbReference type="Proteomes" id="UP000095286">
    <property type="component" value="Unplaced"/>
</dbReference>
<proteinExistence type="predicted"/>
<accession>A0AC35TLU1</accession>
<dbReference type="WBParaSite" id="RSKR_0000210400.1">
    <property type="protein sequence ID" value="RSKR_0000210400.1"/>
    <property type="gene ID" value="RSKR_0000210400"/>
</dbReference>
<protein>
    <submittedName>
        <fullName evidence="2">JmjC domain-containing protein</fullName>
    </submittedName>
</protein>
<sequence length="816" mass="92575">MSKSGTDTTKDGGECPEKIPDQKATDEDRNNMTPTTLTGPVTRKSNRLKTSPNNLVNTELTASRKVQRVPALKKDKSDSEIFKHGSRKRSADRLSYFSKKFKSKSGFGFDLEEVLTTKEFERPEMILKLEASAITRDYFSKNGFNIPISVIGSAHDLGMLMPDDLTPDKIEELIGSDTYIDVVDTKAGVNVRKKVGEFIQYFKNPTSEPSNIFNLLSLEFSFTPLAEIVRDLDWLIRDWPDILKLCQLRHITSPNFETKTMPVVQHYCLMSVKNSFTNWHIDFAGTSVWYHVLKGEKIFWLAPPTETNILLYEESVSNSSLNEIFFGKVAENCVRVTLKAGQTFFIPSGWLHAVYTPEDSIVFGGNFLHDFSIHDQVRIFKSELKTKTPNSYKLPMFIPLNWHVAANFVQKSTKLVFTNPRVPNRSNNLCSEFNPEEFPNTEAFSSRYPLTFPLLKFYLNDENALQKVCDGTYFKSEKQPEIKKFDKTAGGRKQLKENPDLKVFHQSIDKDYILSLSRAEWNGFYELHNFIRSDEDNKKKYRASIGHGITRPYCLLKIFELVLNFGDQLRGIERDSNGVDKNDAPLSQKYLIPRVKKEGALDNTTSKKCHLSMPALRNDSTIFLDKLELLVGMDQTADQMRCELATDITEVNSTSNEMNCKSETDIMEVESTPQKMNRKEPMHVSEKRIPDEHDSDKHIPEDEVSGKHSYREPVSKEHISEEHAILLPVQQENSASTSISLQNITSIPFENVTSITQDNDPSVPQEASSPSISLNNILPHPQEPLSSTTYITQDDGSHSTPSQECASQSVSSGNFD</sequence>